<reference evidence="3" key="1">
    <citation type="submission" date="2022-10" db="EMBL/GenBank/DDBJ databases">
        <authorList>
            <person name="Chen Y."/>
            <person name="Dougan E. K."/>
            <person name="Chan C."/>
            <person name="Rhodes N."/>
            <person name="Thang M."/>
        </authorList>
    </citation>
    <scope>NUCLEOTIDE SEQUENCE</scope>
</reference>
<reference evidence="4" key="2">
    <citation type="submission" date="2024-04" db="EMBL/GenBank/DDBJ databases">
        <authorList>
            <person name="Chen Y."/>
            <person name="Shah S."/>
            <person name="Dougan E. K."/>
            <person name="Thang M."/>
            <person name="Chan C."/>
        </authorList>
    </citation>
    <scope>NUCLEOTIDE SEQUENCE [LARGE SCALE GENOMIC DNA]</scope>
</reference>
<evidence type="ECO:0000313" key="5">
    <source>
        <dbReference type="EMBL" id="CAL4770359.1"/>
    </source>
</evidence>
<feature type="non-terminal residue" evidence="3">
    <location>
        <position position="1"/>
    </location>
</feature>
<feature type="region of interest" description="Disordered" evidence="1">
    <location>
        <begin position="1"/>
        <end position="41"/>
    </location>
</feature>
<dbReference type="EMBL" id="CAMXCT020000770">
    <property type="protein sequence ID" value="CAL1136422.1"/>
    <property type="molecule type" value="Genomic_DNA"/>
</dbReference>
<feature type="domain" description="U1-type" evidence="2">
    <location>
        <begin position="264"/>
        <end position="299"/>
    </location>
</feature>
<sequence>MSLMSSTNCGGHLPQVPLAPAAPPRPGMHKTLARPARRPDNPEALAQEKARNFTIINLEGLTEGNLDLVTTTWIGGKIQNRKPVAFAMLWNFERHGHEDHPVLALLLADLYRCIMLRTNRTGHWLPHIVQELLQDEMVLKICASWTKRHKEKLAYCFSLELKNFTVLSSLAEARGISGLSLDALTDYMQLSRRRLLPQEGIDLSSDWEAKELTSDQRRHVQEFPHLLFQIWENLIKLPKLEHDTSAGILGIKDGWEEQGIRRRHDGLYCKLCNAGPILSTEQMEGHVQGRKHQRKAKPPEPVEAKLALSVELQEEGIEVSDFCSSESFGLYFCKACGVGPFHDLASVEVHVNGRKHREVCRIAKRQKPAVREVRRLS</sequence>
<feature type="domain" description="U1-type" evidence="2">
    <location>
        <begin position="328"/>
        <end position="363"/>
    </location>
</feature>
<comment type="caution">
    <text evidence="3">The sequence shown here is derived from an EMBL/GenBank/DDBJ whole genome shotgun (WGS) entry which is preliminary data.</text>
</comment>
<dbReference type="EMBL" id="CAMXCT010000770">
    <property type="protein sequence ID" value="CAI3983047.1"/>
    <property type="molecule type" value="Genomic_DNA"/>
</dbReference>
<dbReference type="InterPro" id="IPR036236">
    <property type="entry name" value="Znf_C2H2_sf"/>
</dbReference>
<dbReference type="SMART" id="SM00451">
    <property type="entry name" value="ZnF_U1"/>
    <property type="match status" value="2"/>
</dbReference>
<feature type="compositionally biased region" description="Basic residues" evidence="1">
    <location>
        <begin position="27"/>
        <end position="36"/>
    </location>
</feature>
<dbReference type="Gene3D" id="3.30.160.60">
    <property type="entry name" value="Classic Zinc Finger"/>
    <property type="match status" value="1"/>
</dbReference>
<keyword evidence="6" id="KW-1185">Reference proteome</keyword>
<dbReference type="OrthoDB" id="420788at2759"/>
<organism evidence="3">
    <name type="scientific">Cladocopium goreaui</name>
    <dbReference type="NCBI Taxonomy" id="2562237"/>
    <lineage>
        <taxon>Eukaryota</taxon>
        <taxon>Sar</taxon>
        <taxon>Alveolata</taxon>
        <taxon>Dinophyceae</taxon>
        <taxon>Suessiales</taxon>
        <taxon>Symbiodiniaceae</taxon>
        <taxon>Cladocopium</taxon>
    </lineage>
</organism>
<dbReference type="AlphaFoldDB" id="A0A9P1FQR5"/>
<evidence type="ECO:0000313" key="4">
    <source>
        <dbReference type="EMBL" id="CAL1136422.1"/>
    </source>
</evidence>
<dbReference type="GO" id="GO:0008270">
    <property type="term" value="F:zinc ion binding"/>
    <property type="evidence" value="ECO:0007669"/>
    <property type="project" value="InterPro"/>
</dbReference>
<dbReference type="Proteomes" id="UP001152797">
    <property type="component" value="Unassembled WGS sequence"/>
</dbReference>
<accession>A0A9P1FQR5</accession>
<dbReference type="InterPro" id="IPR003604">
    <property type="entry name" value="Matrin/U1-like-C_Znf_C2H2"/>
</dbReference>
<proteinExistence type="predicted"/>
<evidence type="ECO:0000256" key="1">
    <source>
        <dbReference type="SAM" id="MobiDB-lite"/>
    </source>
</evidence>
<dbReference type="InterPro" id="IPR036397">
    <property type="entry name" value="RNaseH_sf"/>
</dbReference>
<dbReference type="Gene3D" id="3.30.420.10">
    <property type="entry name" value="Ribonuclease H-like superfamily/Ribonuclease H"/>
    <property type="match status" value="1"/>
</dbReference>
<evidence type="ECO:0000313" key="6">
    <source>
        <dbReference type="Proteomes" id="UP001152797"/>
    </source>
</evidence>
<evidence type="ECO:0000313" key="3">
    <source>
        <dbReference type="EMBL" id="CAI3983047.1"/>
    </source>
</evidence>
<name>A0A9P1FQR5_9DINO</name>
<gene>
    <name evidence="3" type="ORF">C1SCF055_LOCUS10698</name>
</gene>
<dbReference type="GO" id="GO:0003676">
    <property type="term" value="F:nucleic acid binding"/>
    <property type="evidence" value="ECO:0007669"/>
    <property type="project" value="InterPro"/>
</dbReference>
<dbReference type="EMBL" id="CAMXCT030000770">
    <property type="protein sequence ID" value="CAL4770359.1"/>
    <property type="molecule type" value="Genomic_DNA"/>
</dbReference>
<dbReference type="SUPFAM" id="SSF57667">
    <property type="entry name" value="beta-beta-alpha zinc fingers"/>
    <property type="match status" value="1"/>
</dbReference>
<evidence type="ECO:0000259" key="2">
    <source>
        <dbReference type="SMART" id="SM00451"/>
    </source>
</evidence>
<protein>
    <submittedName>
        <fullName evidence="5">C3H1-type domain-containing protein</fullName>
    </submittedName>
</protein>